<accession>A0A2H1V2P4</accession>
<proteinExistence type="predicted"/>
<organism evidence="1">
    <name type="scientific">Spodoptera frugiperda</name>
    <name type="common">Fall armyworm</name>
    <dbReference type="NCBI Taxonomy" id="7108"/>
    <lineage>
        <taxon>Eukaryota</taxon>
        <taxon>Metazoa</taxon>
        <taxon>Ecdysozoa</taxon>
        <taxon>Arthropoda</taxon>
        <taxon>Hexapoda</taxon>
        <taxon>Insecta</taxon>
        <taxon>Pterygota</taxon>
        <taxon>Neoptera</taxon>
        <taxon>Endopterygota</taxon>
        <taxon>Lepidoptera</taxon>
        <taxon>Glossata</taxon>
        <taxon>Ditrysia</taxon>
        <taxon>Noctuoidea</taxon>
        <taxon>Noctuidae</taxon>
        <taxon>Amphipyrinae</taxon>
        <taxon>Spodoptera</taxon>
    </lineage>
</organism>
<protein>
    <submittedName>
        <fullName evidence="1">SFRICE_023176</fullName>
    </submittedName>
</protein>
<dbReference type="EMBL" id="ODYU01000222">
    <property type="protein sequence ID" value="SOQ34632.1"/>
    <property type="molecule type" value="Genomic_DNA"/>
</dbReference>
<evidence type="ECO:0000313" key="1">
    <source>
        <dbReference type="EMBL" id="SOQ34632.1"/>
    </source>
</evidence>
<gene>
    <name evidence="1" type="ORF">SFRICE_023176</name>
</gene>
<name>A0A2H1V2P4_SPOFR</name>
<sequence>MYPMSWSGRPWWPGGVKCPPLRHDGMGKDVRKKVDAMSLRNDEGTKMSTVSYLRKNQKELLEICLEFVNYYQVFIMNRDSRKEIGTTHERDEAPLMTPDNPRFHLHLVAKTSQPSERPIIRSTKWERLSYYRALTATPCKTEIIVMKHVELNVCATKTYFDALLNVTIQCYNLQDFAEAFKNVTLGYDKSSYVTPDKNYIQISQMDYYRHLLSFISIGLELLASPRSTSFRCPPFFLSLCAPGLPWTAMLPFLLGFQSKTWGLGLLLQLCQNGRSLSSARGTELCKLYSSFPLAKAPAWKYGQDPFGAYGFSNIVRIVLKKSFFFQISPSTDSATMSRPNYSLPNPPFPNNSYIPNPRKAGNAIVTHLVFRVSMGGGDCLPSGGNLPLLDTNGSI</sequence>
<reference evidence="1" key="1">
    <citation type="submission" date="2016-07" db="EMBL/GenBank/DDBJ databases">
        <authorList>
            <person name="Bretaudeau A."/>
        </authorList>
    </citation>
    <scope>NUCLEOTIDE SEQUENCE</scope>
    <source>
        <strain evidence="1">Rice</strain>
        <tissue evidence="1">Whole body</tissue>
    </source>
</reference>
<dbReference type="AlphaFoldDB" id="A0A2H1V2P4"/>